<dbReference type="InterPro" id="IPR009061">
    <property type="entry name" value="DNA-bd_dom_put_sf"/>
</dbReference>
<reference evidence="3 4" key="1">
    <citation type="submission" date="2024-06" db="EMBL/GenBank/DDBJ databases">
        <title>Genomic Encyclopedia of Type Strains, Phase IV (KMG-IV): sequencing the most valuable type-strain genomes for metagenomic binning, comparative biology and taxonomic classification.</title>
        <authorList>
            <person name="Goeker M."/>
        </authorList>
    </citation>
    <scope>NUCLEOTIDE SEQUENCE [LARGE SCALE GENOMIC DNA]</scope>
    <source>
        <strain evidence="3 4">DSM 100124</strain>
    </source>
</reference>
<accession>A0ABV2LLK1</accession>
<dbReference type="PROSITE" id="PS50937">
    <property type="entry name" value="HTH_MERR_2"/>
    <property type="match status" value="1"/>
</dbReference>
<comment type="caution">
    <text evidence="3">The sequence shown here is derived from an EMBL/GenBank/DDBJ whole genome shotgun (WGS) entry which is preliminary data.</text>
</comment>
<dbReference type="GO" id="GO:0003677">
    <property type="term" value="F:DNA binding"/>
    <property type="evidence" value="ECO:0007669"/>
    <property type="project" value="UniProtKB-KW"/>
</dbReference>
<gene>
    <name evidence="3" type="ORF">ABID52_002018</name>
</gene>
<evidence type="ECO:0000313" key="4">
    <source>
        <dbReference type="Proteomes" id="UP001549097"/>
    </source>
</evidence>
<dbReference type="InterPro" id="IPR047057">
    <property type="entry name" value="MerR_fam"/>
</dbReference>
<name>A0ABV2LLK1_9BACL</name>
<protein>
    <submittedName>
        <fullName evidence="3">DNA-binding transcriptional MerR regulator</fullName>
    </submittedName>
</protein>
<dbReference type="InterPro" id="IPR000551">
    <property type="entry name" value="MerR-type_HTH_dom"/>
</dbReference>
<dbReference type="Gene3D" id="1.10.1660.10">
    <property type="match status" value="1"/>
</dbReference>
<proteinExistence type="predicted"/>
<evidence type="ECO:0000259" key="2">
    <source>
        <dbReference type="PROSITE" id="PS50937"/>
    </source>
</evidence>
<evidence type="ECO:0000313" key="3">
    <source>
        <dbReference type="EMBL" id="MET3728437.1"/>
    </source>
</evidence>
<dbReference type="PANTHER" id="PTHR30204:SF82">
    <property type="entry name" value="TRANSCRIPTIONAL REGULATOR, MERR FAMILY"/>
    <property type="match status" value="1"/>
</dbReference>
<keyword evidence="1 3" id="KW-0238">DNA-binding</keyword>
<dbReference type="CDD" id="cd01109">
    <property type="entry name" value="HTH_YyaN"/>
    <property type="match status" value="1"/>
</dbReference>
<organism evidence="3 4">
    <name type="scientific">Fictibacillus halophilus</name>
    <dbReference type="NCBI Taxonomy" id="1610490"/>
    <lineage>
        <taxon>Bacteria</taxon>
        <taxon>Bacillati</taxon>
        <taxon>Bacillota</taxon>
        <taxon>Bacilli</taxon>
        <taxon>Bacillales</taxon>
        <taxon>Fictibacillaceae</taxon>
        <taxon>Fictibacillus</taxon>
    </lineage>
</organism>
<dbReference type="SUPFAM" id="SSF46955">
    <property type="entry name" value="Putative DNA-binding domain"/>
    <property type="match status" value="1"/>
</dbReference>
<dbReference type="RefSeq" id="WP_198767279.1">
    <property type="nucleotide sequence ID" value="NZ_JAEACF010000001.1"/>
</dbReference>
<dbReference type="Pfam" id="PF13411">
    <property type="entry name" value="MerR_1"/>
    <property type="match status" value="1"/>
</dbReference>
<dbReference type="Proteomes" id="UP001549097">
    <property type="component" value="Unassembled WGS sequence"/>
</dbReference>
<dbReference type="SMART" id="SM00422">
    <property type="entry name" value="HTH_MERR"/>
    <property type="match status" value="1"/>
</dbReference>
<dbReference type="PANTHER" id="PTHR30204">
    <property type="entry name" value="REDOX-CYCLING DRUG-SENSING TRANSCRIPTIONAL ACTIVATOR SOXR"/>
    <property type="match status" value="1"/>
</dbReference>
<dbReference type="PRINTS" id="PR00040">
    <property type="entry name" value="HTHMERR"/>
</dbReference>
<evidence type="ECO:0000256" key="1">
    <source>
        <dbReference type="ARBA" id="ARBA00023125"/>
    </source>
</evidence>
<dbReference type="EMBL" id="JBEPMP010000001">
    <property type="protein sequence ID" value="MET3728437.1"/>
    <property type="molecule type" value="Genomic_DNA"/>
</dbReference>
<sequence length="122" mass="14670">MYTIGEVAKLLNITTHTLRFYEKEKIITPERTDQGDRRYSESHIQWLRFVIKLKETKMPLVQIQEYASLFLQGEKTTLKRLSLLKNHQDHVQNQIQVLMEIDEILRKKISAYEDYLLKRDFS</sequence>
<feature type="domain" description="HTH merR-type" evidence="2">
    <location>
        <begin position="1"/>
        <end position="69"/>
    </location>
</feature>
<keyword evidence="4" id="KW-1185">Reference proteome</keyword>